<dbReference type="AlphaFoldDB" id="I2Q3X3"/>
<accession>I2Q3X3</accession>
<dbReference type="HOGENOM" id="CLU_114461_0_0_7"/>
<dbReference type="eggNOG" id="COG0727">
    <property type="taxonomic scope" value="Bacteria"/>
</dbReference>
<evidence type="ECO:0000313" key="1">
    <source>
        <dbReference type="EMBL" id="EIG54479.1"/>
    </source>
</evidence>
<protein>
    <submittedName>
        <fullName evidence="1">Uncharacterized protein</fullName>
    </submittedName>
</protein>
<name>I2Q3X3_9BACT</name>
<reference evidence="1" key="1">
    <citation type="submission" date="2011-11" db="EMBL/GenBank/DDBJ databases">
        <title>Improved High-Quality Draft sequence of Desulfovibrio sp. U5L.</title>
        <authorList>
            <consortium name="US DOE Joint Genome Institute"/>
            <person name="Lucas S."/>
            <person name="Han J."/>
            <person name="Lapidus A."/>
            <person name="Cheng J.-F."/>
            <person name="Goodwin L."/>
            <person name="Pitluck S."/>
            <person name="Peters L."/>
            <person name="Ovchinnikova G."/>
            <person name="Held B."/>
            <person name="Detter J.C."/>
            <person name="Han C."/>
            <person name="Tapia R."/>
            <person name="Land M."/>
            <person name="Hauser L."/>
            <person name="Kyrpides N."/>
            <person name="Ivanova N."/>
            <person name="Pagani I."/>
            <person name="Gabster J."/>
            <person name="Walker C."/>
            <person name="Stolyar S."/>
            <person name="Stahl D."/>
            <person name="Arkin A."/>
            <person name="Dehal P."/>
            <person name="Hazen T."/>
            <person name="Woyke T."/>
        </authorList>
    </citation>
    <scope>NUCLEOTIDE SEQUENCE [LARGE SCALE GENOMIC DNA]</scope>
    <source>
        <strain evidence="1">U5L</strain>
    </source>
</reference>
<dbReference type="STRING" id="596152.DesU5LDRAFT_2836"/>
<gene>
    <name evidence="1" type="ORF">DesU5LDRAFT_2836</name>
</gene>
<dbReference type="OrthoDB" id="275146at2"/>
<dbReference type="EMBL" id="JH600068">
    <property type="protein sequence ID" value="EIG54479.1"/>
    <property type="molecule type" value="Genomic_DNA"/>
</dbReference>
<organism evidence="1">
    <name type="scientific">Desulfovibrio sp. U5L</name>
    <dbReference type="NCBI Taxonomy" id="596152"/>
    <lineage>
        <taxon>Bacteria</taxon>
        <taxon>Pseudomonadati</taxon>
        <taxon>Thermodesulfobacteriota</taxon>
        <taxon>Desulfovibrionia</taxon>
        <taxon>Desulfovibrionales</taxon>
        <taxon>Desulfovibrionaceae</taxon>
        <taxon>Desulfovibrio</taxon>
    </lineage>
</organism>
<proteinExistence type="predicted"/>
<sequence length="223" mass="24285">MVAGDAGTSWAMALAVPARREVAVNAMDRPGDGPAPFESDICSRCAGCGPTCCELSPGQEELCFPVSEMERHRIVEQVGLSRGAFTPEPNSRAFLANLRHLFPREGQALELLFPDADRHLRLSVTPAGRCVFLRATGCRLPRPARPYYCRLFPFWVAGGRLTAFAAAGCQVHRQGRTVAGMLTLLGSTEARVRELHGRLRLAWGLPPREGMPFVTPSPARFGT</sequence>